<keyword evidence="5 7" id="KW-0443">Lipid metabolism</keyword>
<gene>
    <name evidence="7 9" type="primary">lpxD</name>
    <name evidence="9" type="ORF">PQO05_00340</name>
</gene>
<dbReference type="InterPro" id="IPR020573">
    <property type="entry name" value="UDP_GlcNAc_AcTrfase_non-rep"/>
</dbReference>
<proteinExistence type="inferred from homology"/>
<dbReference type="Pfam" id="PF00132">
    <property type="entry name" value="Hexapep"/>
    <property type="match status" value="1"/>
</dbReference>
<evidence type="ECO:0000256" key="1">
    <source>
        <dbReference type="ARBA" id="ARBA00022516"/>
    </source>
</evidence>
<dbReference type="PANTHER" id="PTHR43378:SF2">
    <property type="entry name" value="UDP-3-O-ACYLGLUCOSAMINE N-ACYLTRANSFERASE 1, MITOCHONDRIAL-RELATED"/>
    <property type="match status" value="1"/>
</dbReference>
<keyword evidence="1 7" id="KW-0444">Lipid biosynthesis</keyword>
<feature type="domain" description="UDP-3-O-[3-hydroxymyristoyl] glucosamine N-acyltransferase non-repeat region" evidence="8">
    <location>
        <begin position="23"/>
        <end position="89"/>
    </location>
</feature>
<keyword evidence="3 7" id="KW-0808">Transferase</keyword>
<reference evidence="9 10" key="1">
    <citation type="submission" date="2023-02" db="EMBL/GenBank/DDBJ databases">
        <title>Genome sequence of Mucilaginibacter jinjuensis strain KACC 16571.</title>
        <authorList>
            <person name="Kim S."/>
            <person name="Heo J."/>
            <person name="Kwon S.-W."/>
        </authorList>
    </citation>
    <scope>NUCLEOTIDE SEQUENCE [LARGE SCALE GENOMIC DNA]</scope>
    <source>
        <strain evidence="9 10">KACC 16571</strain>
    </source>
</reference>
<evidence type="ECO:0000256" key="2">
    <source>
        <dbReference type="ARBA" id="ARBA00022556"/>
    </source>
</evidence>
<keyword evidence="10" id="KW-1185">Reference proteome</keyword>
<dbReference type="GO" id="GO:0103118">
    <property type="term" value="F:UDP-3-O-[(3R)-3-hydroxyacyl]-glucosamine N-acyltransferase activity"/>
    <property type="evidence" value="ECO:0007669"/>
    <property type="project" value="UniProtKB-EC"/>
</dbReference>
<comment type="function">
    <text evidence="7">Catalyzes the N-acylation of UDP-3-O-acylglucosamine using 3-hydroxyacyl-ACP as the acyl donor. Is involved in the biosynthesis of lipid A, a phosphorylated glycolipid that anchors the lipopolysaccharide to the outer membrane of the cell.</text>
</comment>
<dbReference type="Gene3D" id="3.40.1390.10">
    <property type="entry name" value="MurE/MurF, N-terminal domain"/>
    <property type="match status" value="1"/>
</dbReference>
<evidence type="ECO:0000256" key="4">
    <source>
        <dbReference type="ARBA" id="ARBA00022737"/>
    </source>
</evidence>
<evidence type="ECO:0000259" key="8">
    <source>
        <dbReference type="Pfam" id="PF04613"/>
    </source>
</evidence>
<comment type="pathway">
    <text evidence="7">Bacterial outer membrane biogenesis; LPS lipid A biosynthesis.</text>
</comment>
<dbReference type="EMBL" id="CP117167">
    <property type="protein sequence ID" value="WCT12379.1"/>
    <property type="molecule type" value="Genomic_DNA"/>
</dbReference>
<dbReference type="SUPFAM" id="SSF51161">
    <property type="entry name" value="Trimeric LpxA-like enzymes"/>
    <property type="match status" value="1"/>
</dbReference>
<evidence type="ECO:0000256" key="3">
    <source>
        <dbReference type="ARBA" id="ARBA00022679"/>
    </source>
</evidence>
<protein>
    <recommendedName>
        <fullName evidence="7">UDP-3-O-acylglucosamine N-acyltransferase</fullName>
        <ecNumber evidence="7">2.3.1.191</ecNumber>
    </recommendedName>
</protein>
<dbReference type="InterPro" id="IPR001451">
    <property type="entry name" value="Hexapep"/>
</dbReference>
<evidence type="ECO:0000256" key="6">
    <source>
        <dbReference type="ARBA" id="ARBA00023315"/>
    </source>
</evidence>
<evidence type="ECO:0000256" key="7">
    <source>
        <dbReference type="HAMAP-Rule" id="MF_00523"/>
    </source>
</evidence>
<keyword evidence="6 7" id="KW-0012">Acyltransferase</keyword>
<dbReference type="InterPro" id="IPR007691">
    <property type="entry name" value="LpxD"/>
</dbReference>
<feature type="active site" description="Proton acceptor" evidence="7">
    <location>
        <position position="241"/>
    </location>
</feature>
<sequence>MQFTALEIGLLLNGTVEGSPEAQVNQLAKIEEATAGSLSFLANPRYEQFLYTTQASVVIVNNDLVLTEPVSATLIRVENAYSAFSVLLEKYNTLKLDKHGIEQPSFIHPSAQLGENVYIGAFSYIGPNVKIGNNSKIYPNTYLADNVTIGTDTTLFAAVKVYFDCVIGNNVIIHSGAIIGSDGFGFAPTADGTYTKVAQIGNVVIHDNVEIGSNTTIDRATMGSTIISSGVKLDNLIQIAHNVEIGANTVVASQTGISGSTKIGENVIIGGQAGIVGHISIAKGTQIQAQSGIGRSITDEGKKWAGSPAVSYASNMRSQVVVNRLPELEKKINELEKIIAELRNISI</sequence>
<dbReference type="HAMAP" id="MF_00523">
    <property type="entry name" value="LpxD"/>
    <property type="match status" value="1"/>
</dbReference>
<dbReference type="Gene3D" id="2.160.10.10">
    <property type="entry name" value="Hexapeptide repeat proteins"/>
    <property type="match status" value="1"/>
</dbReference>
<dbReference type="PANTHER" id="PTHR43378">
    <property type="entry name" value="UDP-3-O-ACYLGLUCOSAMINE N-ACYLTRANSFERASE"/>
    <property type="match status" value="1"/>
</dbReference>
<evidence type="ECO:0000313" key="10">
    <source>
        <dbReference type="Proteomes" id="UP001216139"/>
    </source>
</evidence>
<dbReference type="RefSeq" id="WP_273630639.1">
    <property type="nucleotide sequence ID" value="NZ_CP117167.1"/>
</dbReference>
<dbReference type="InterPro" id="IPR011004">
    <property type="entry name" value="Trimer_LpxA-like_sf"/>
</dbReference>
<dbReference type="Pfam" id="PF04613">
    <property type="entry name" value="LpxD"/>
    <property type="match status" value="1"/>
</dbReference>
<dbReference type="CDD" id="cd03352">
    <property type="entry name" value="LbH_LpxD"/>
    <property type="match status" value="1"/>
</dbReference>
<dbReference type="NCBIfam" id="NF002060">
    <property type="entry name" value="PRK00892.1"/>
    <property type="match status" value="1"/>
</dbReference>
<keyword evidence="4 7" id="KW-0677">Repeat</keyword>
<dbReference type="Proteomes" id="UP001216139">
    <property type="component" value="Chromosome"/>
</dbReference>
<dbReference type="NCBIfam" id="TIGR01853">
    <property type="entry name" value="lipid_A_lpxD"/>
    <property type="match status" value="1"/>
</dbReference>
<comment type="subunit">
    <text evidence="7">Homotrimer.</text>
</comment>
<comment type="similarity">
    <text evidence="7">Belongs to the transferase hexapeptide repeat family. LpxD subfamily.</text>
</comment>
<organism evidence="9 10">
    <name type="scientific">Mucilaginibacter jinjuensis</name>
    <dbReference type="NCBI Taxonomy" id="1176721"/>
    <lineage>
        <taxon>Bacteria</taxon>
        <taxon>Pseudomonadati</taxon>
        <taxon>Bacteroidota</taxon>
        <taxon>Sphingobacteriia</taxon>
        <taxon>Sphingobacteriales</taxon>
        <taxon>Sphingobacteriaceae</taxon>
        <taxon>Mucilaginibacter</taxon>
    </lineage>
</organism>
<keyword evidence="2 7" id="KW-0441">Lipid A biosynthesis</keyword>
<evidence type="ECO:0000313" key="9">
    <source>
        <dbReference type="EMBL" id="WCT12379.1"/>
    </source>
</evidence>
<name>A0ABY7T7X2_9SPHI</name>
<dbReference type="EC" id="2.3.1.191" evidence="7"/>
<evidence type="ECO:0000256" key="5">
    <source>
        <dbReference type="ARBA" id="ARBA00023098"/>
    </source>
</evidence>
<comment type="catalytic activity">
    <reaction evidence="7">
        <text>a UDP-3-O-[(3R)-3-hydroxyacyl]-alpha-D-glucosamine + a (3R)-hydroxyacyl-[ACP] = a UDP-2-N,3-O-bis[(3R)-3-hydroxyacyl]-alpha-D-glucosamine + holo-[ACP] + H(+)</text>
        <dbReference type="Rhea" id="RHEA:53836"/>
        <dbReference type="Rhea" id="RHEA-COMP:9685"/>
        <dbReference type="Rhea" id="RHEA-COMP:9945"/>
        <dbReference type="ChEBI" id="CHEBI:15378"/>
        <dbReference type="ChEBI" id="CHEBI:64479"/>
        <dbReference type="ChEBI" id="CHEBI:78827"/>
        <dbReference type="ChEBI" id="CHEBI:137740"/>
        <dbReference type="ChEBI" id="CHEBI:137748"/>
        <dbReference type="EC" id="2.3.1.191"/>
    </reaction>
</comment>
<accession>A0ABY7T7X2</accession>